<evidence type="ECO:0000256" key="1">
    <source>
        <dbReference type="SAM" id="Phobius"/>
    </source>
</evidence>
<feature type="transmembrane region" description="Helical" evidence="1">
    <location>
        <begin position="34"/>
        <end position="51"/>
    </location>
</feature>
<dbReference type="EMBL" id="QJHL01000001">
    <property type="protein sequence ID" value="PXY45987.1"/>
    <property type="molecule type" value="Genomic_DNA"/>
</dbReference>
<keyword evidence="1" id="KW-0812">Transmembrane</keyword>
<evidence type="ECO:0008006" key="4">
    <source>
        <dbReference type="Google" id="ProtNLM"/>
    </source>
</evidence>
<sequence length="183" mass="21498">MKFEIPFDESIYKQQIELTFKQSWLHSQAETKKLAIIAIVFVCLGIAILYGDGDIGKLFLIIGIISLAVFAYRLQRYKKAKNTTQNLMIEAIKVWETNPISLWKFENDFFRFKFYGGDYKINWDTLKHFEVVENTLFFGFKKNGNYYTLSENEVGKDDFLKIVEFVKQRIEPATNSYYNGFGQ</sequence>
<comment type="caution">
    <text evidence="2">The sequence shown here is derived from an EMBL/GenBank/DDBJ whole genome shotgun (WGS) entry which is preliminary data.</text>
</comment>
<proteinExistence type="predicted"/>
<reference evidence="2 3" key="1">
    <citation type="submission" date="2018-05" db="EMBL/GenBank/DDBJ databases">
        <title>Flavobacterium sp. strain IMCC34758, incomplete genome.</title>
        <authorList>
            <person name="Joung Y."/>
        </authorList>
    </citation>
    <scope>NUCLEOTIDE SEQUENCE [LARGE SCALE GENOMIC DNA]</scope>
    <source>
        <strain evidence="2 3">IMCC34758</strain>
    </source>
</reference>
<name>A0A2V4C4T4_9FLAO</name>
<dbReference type="Proteomes" id="UP000247681">
    <property type="component" value="Unassembled WGS sequence"/>
</dbReference>
<evidence type="ECO:0000313" key="3">
    <source>
        <dbReference type="Proteomes" id="UP000247681"/>
    </source>
</evidence>
<organism evidence="2 3">
    <name type="scientific">Flavobacterium hydrophilum</name>
    <dbReference type="NCBI Taxonomy" id="2211445"/>
    <lineage>
        <taxon>Bacteria</taxon>
        <taxon>Pseudomonadati</taxon>
        <taxon>Bacteroidota</taxon>
        <taxon>Flavobacteriia</taxon>
        <taxon>Flavobacteriales</taxon>
        <taxon>Flavobacteriaceae</taxon>
        <taxon>Flavobacterium</taxon>
    </lineage>
</organism>
<dbReference type="OrthoDB" id="1361843at2"/>
<keyword evidence="1" id="KW-0472">Membrane</keyword>
<gene>
    <name evidence="2" type="ORF">DMB68_02025</name>
</gene>
<evidence type="ECO:0000313" key="2">
    <source>
        <dbReference type="EMBL" id="PXY45987.1"/>
    </source>
</evidence>
<keyword evidence="3" id="KW-1185">Reference proteome</keyword>
<feature type="transmembrane region" description="Helical" evidence="1">
    <location>
        <begin position="57"/>
        <end position="74"/>
    </location>
</feature>
<protein>
    <recommendedName>
        <fullName evidence="4">YcxB-like protein domain-containing protein</fullName>
    </recommendedName>
</protein>
<keyword evidence="1" id="KW-1133">Transmembrane helix</keyword>
<dbReference type="AlphaFoldDB" id="A0A2V4C4T4"/>
<accession>A0A2V4C4T4</accession>
<dbReference type="RefSeq" id="WP_110345004.1">
    <property type="nucleotide sequence ID" value="NZ_QJHL01000001.1"/>
</dbReference>